<evidence type="ECO:0000256" key="7">
    <source>
        <dbReference type="ARBA" id="ARBA00022840"/>
    </source>
</evidence>
<dbReference type="GO" id="GO:0005524">
    <property type="term" value="F:ATP binding"/>
    <property type="evidence" value="ECO:0007669"/>
    <property type="project" value="UniProtKB-KW"/>
</dbReference>
<dbReference type="PROSITE" id="PS51643">
    <property type="entry name" value="HD_CAS3"/>
    <property type="match status" value="1"/>
</dbReference>
<protein>
    <recommendedName>
        <fullName evidence="15">CRISPR-associated helicase Cas3</fullName>
    </recommendedName>
</protein>
<keyword evidence="4" id="KW-0547">Nucleotide-binding</keyword>
<dbReference type="PANTHER" id="PTHR47959:SF16">
    <property type="entry name" value="CRISPR-ASSOCIATED NUCLEASE_HELICASE CAS3-RELATED"/>
    <property type="match status" value="1"/>
</dbReference>
<evidence type="ECO:0000256" key="3">
    <source>
        <dbReference type="ARBA" id="ARBA00022723"/>
    </source>
</evidence>
<dbReference type="SUPFAM" id="SSF52540">
    <property type="entry name" value="P-loop containing nucleoside triphosphate hydrolases"/>
    <property type="match status" value="1"/>
</dbReference>
<dbReference type="GO" id="GO:0016787">
    <property type="term" value="F:hydrolase activity"/>
    <property type="evidence" value="ECO:0007669"/>
    <property type="project" value="UniProtKB-KW"/>
</dbReference>
<dbReference type="EMBL" id="WEGH01000002">
    <property type="protein sequence ID" value="MQY04330.1"/>
    <property type="molecule type" value="Genomic_DNA"/>
</dbReference>
<dbReference type="InterPro" id="IPR054712">
    <property type="entry name" value="Cas3-like_dom"/>
</dbReference>
<sequence length="823" mass="89020">MSDGFDQFVLRATARKYGPYPYQREIALGGLPVLCTVPTGAGKTAAAVLPWLWRLMENGPTRAVTPHRLVYVLPMRTLVEQTVGEIRTWLANLGLADKVQLHVLMGGVDRDDDAWQVRPADPAIFAGTQDMVLSRALMRGYAEPRTRWPVSFGLLHAGTQWVLDETQLLGPALGTSAQLQGLRDALGSVTKTATMWMSATLDAGDLRTPDHRLPEVDGEAARTVALGAADFDGPLGTRLNALRRFERLRLPDEAKAYGEALAKVLVERHRPGTQTIAFLNTVERATAVFAALERTSPQAELLLVHSRFRPGERARLAARLKEPVPQTGRVVVATQALEAGVDVSSQVLFTETARWSSVVQRAGRLNRAGEWPDGAELLWSPPPKAAAAPYEPQDLDAAERMLTELEGRSLTTLELQAVQVAQSSPVHAMLRRRDLLQLFDTQPDLSGADVDVGPWVRDADESTVMVAWRSMPSGRPAEDDPFAGRAELCPVPVGDIRKLLKTGRRLWAYERVSGGWRSASQGDVVPGTVLLLNAADGGYSATTGWAPARKAPVEPVGGADVDADALRKDRSSYGCPDWISLEQHLADVEREVGDVLGEYESRLAGFPEPLLDAAKAGGRFHDLGKAHPAFQAMLLSGVADGKKAPPSEGVWAKSAQAAPSGDTSQPAEPAKPAASPKPRPVHVRHELVSALMLLHPGCDLLKDESEADLVTYLAAAHHGKVRVSIRSLPDENGRVLGVAEGDRTLALDMPGVAVLPELQLSLGPLRIGADLDGSDGAGCESWTQRVLRLRDRPDLGPFRLAFLEALVRVADWRASRAYEQEQA</sequence>
<dbReference type="InterPro" id="IPR001650">
    <property type="entry name" value="Helicase_C-like"/>
</dbReference>
<dbReference type="InterPro" id="IPR027417">
    <property type="entry name" value="P-loop_NTPase"/>
</dbReference>
<organism evidence="13 14">
    <name type="scientific">Actinomadura macrotermitis</name>
    <dbReference type="NCBI Taxonomy" id="2585200"/>
    <lineage>
        <taxon>Bacteria</taxon>
        <taxon>Bacillati</taxon>
        <taxon>Actinomycetota</taxon>
        <taxon>Actinomycetes</taxon>
        <taxon>Streptosporangiales</taxon>
        <taxon>Thermomonosporaceae</taxon>
        <taxon>Actinomadura</taxon>
    </lineage>
</organism>
<dbReference type="InterPro" id="IPR006483">
    <property type="entry name" value="CRISPR-assoc_Cas3_HD"/>
</dbReference>
<evidence type="ECO:0000256" key="2">
    <source>
        <dbReference type="ARBA" id="ARBA00009046"/>
    </source>
</evidence>
<keyword evidence="3" id="KW-0479">Metal-binding</keyword>
<gene>
    <name evidence="13" type="ORF">ACRB68_23830</name>
</gene>
<dbReference type="Gene3D" id="3.40.50.300">
    <property type="entry name" value="P-loop containing nucleotide triphosphate hydrolases"/>
    <property type="match status" value="2"/>
</dbReference>
<evidence type="ECO:0000259" key="12">
    <source>
        <dbReference type="PROSITE" id="PS51643"/>
    </source>
</evidence>
<comment type="similarity">
    <text evidence="1">In the N-terminal section; belongs to the CRISPR-associated nuclease Cas3-HD family.</text>
</comment>
<comment type="caution">
    <text evidence="13">The sequence shown here is derived from an EMBL/GenBank/DDBJ whole genome shotgun (WGS) entry which is preliminary data.</text>
</comment>
<evidence type="ECO:0000256" key="5">
    <source>
        <dbReference type="ARBA" id="ARBA00022801"/>
    </source>
</evidence>
<dbReference type="GO" id="GO:0003676">
    <property type="term" value="F:nucleic acid binding"/>
    <property type="evidence" value="ECO:0007669"/>
    <property type="project" value="InterPro"/>
</dbReference>
<keyword evidence="8" id="KW-0051">Antiviral defense</keyword>
<dbReference type="OrthoDB" id="9810236at2"/>
<keyword evidence="14" id="KW-1185">Reference proteome</keyword>
<comment type="similarity">
    <text evidence="2">In the central section; belongs to the CRISPR-associated helicase Cas3 family.</text>
</comment>
<dbReference type="Proteomes" id="UP000487268">
    <property type="component" value="Unassembled WGS sequence"/>
</dbReference>
<evidence type="ECO:0000256" key="1">
    <source>
        <dbReference type="ARBA" id="ARBA00006847"/>
    </source>
</evidence>
<evidence type="ECO:0000256" key="8">
    <source>
        <dbReference type="ARBA" id="ARBA00023118"/>
    </source>
</evidence>
<dbReference type="GO" id="GO:0051607">
    <property type="term" value="P:defense response to virus"/>
    <property type="evidence" value="ECO:0007669"/>
    <property type="project" value="UniProtKB-KW"/>
</dbReference>
<name>A0A7K0BT22_9ACTN</name>
<dbReference type="PROSITE" id="PS51192">
    <property type="entry name" value="HELICASE_ATP_BIND_1"/>
    <property type="match status" value="1"/>
</dbReference>
<evidence type="ECO:0008006" key="15">
    <source>
        <dbReference type="Google" id="ProtNLM"/>
    </source>
</evidence>
<dbReference type="GO" id="GO:0046872">
    <property type="term" value="F:metal ion binding"/>
    <property type="evidence" value="ECO:0007669"/>
    <property type="project" value="UniProtKB-KW"/>
</dbReference>
<feature type="compositionally biased region" description="Low complexity" evidence="10">
    <location>
        <begin position="666"/>
        <end position="676"/>
    </location>
</feature>
<feature type="region of interest" description="Disordered" evidence="10">
    <location>
        <begin position="645"/>
        <end position="680"/>
    </location>
</feature>
<proteinExistence type="inferred from homology"/>
<dbReference type="SMART" id="SM00487">
    <property type="entry name" value="DEXDc"/>
    <property type="match status" value="1"/>
</dbReference>
<evidence type="ECO:0000256" key="10">
    <source>
        <dbReference type="SAM" id="MobiDB-lite"/>
    </source>
</evidence>
<keyword evidence="6" id="KW-0347">Helicase</keyword>
<dbReference type="NCBIfam" id="TIGR01596">
    <property type="entry name" value="cas3_HD"/>
    <property type="match status" value="1"/>
</dbReference>
<dbReference type="Pfam" id="PF22590">
    <property type="entry name" value="Cas3-like_C_2"/>
    <property type="match status" value="1"/>
</dbReference>
<dbReference type="GO" id="GO:0005829">
    <property type="term" value="C:cytosol"/>
    <property type="evidence" value="ECO:0007669"/>
    <property type="project" value="TreeGrafter"/>
</dbReference>
<evidence type="ECO:0000256" key="4">
    <source>
        <dbReference type="ARBA" id="ARBA00022741"/>
    </source>
</evidence>
<dbReference type="InterPro" id="IPR011545">
    <property type="entry name" value="DEAD/DEAH_box_helicase_dom"/>
</dbReference>
<dbReference type="GO" id="GO:0003724">
    <property type="term" value="F:RNA helicase activity"/>
    <property type="evidence" value="ECO:0007669"/>
    <property type="project" value="TreeGrafter"/>
</dbReference>
<evidence type="ECO:0000259" key="11">
    <source>
        <dbReference type="PROSITE" id="PS51192"/>
    </source>
</evidence>
<evidence type="ECO:0000313" key="13">
    <source>
        <dbReference type="EMBL" id="MQY04330.1"/>
    </source>
</evidence>
<dbReference type="AlphaFoldDB" id="A0A7K0BT22"/>
<feature type="domain" description="HD Cas3-type" evidence="12">
    <location>
        <begin position="574"/>
        <end position="813"/>
    </location>
</feature>
<dbReference type="InterPro" id="IPR038257">
    <property type="entry name" value="CRISPR-assoc_Cas3_HD_sf"/>
</dbReference>
<dbReference type="InterPro" id="IPR014001">
    <property type="entry name" value="Helicase_ATP-bd"/>
</dbReference>
<dbReference type="SMART" id="SM00490">
    <property type="entry name" value="HELICc"/>
    <property type="match status" value="1"/>
</dbReference>
<accession>A0A7K0BT22</accession>
<dbReference type="Pfam" id="PF18019">
    <property type="entry name" value="Cas3_HD"/>
    <property type="match status" value="1"/>
</dbReference>
<reference evidence="13 14" key="1">
    <citation type="submission" date="2019-10" db="EMBL/GenBank/DDBJ databases">
        <title>Actinomadura rubteroloni sp. nov. and Actinomadura macrotermitis sp. nov., isolated from the gut of fungus growing-termite Macrotermes natalensis.</title>
        <authorList>
            <person name="Benndorf R."/>
            <person name="Martin K."/>
            <person name="Kuefner M."/>
            <person name="De Beer W."/>
            <person name="Kaster A.-K."/>
            <person name="Vollmers J."/>
            <person name="Poulsen M."/>
            <person name="Beemelmanns C."/>
        </authorList>
    </citation>
    <scope>NUCLEOTIDE SEQUENCE [LARGE SCALE GENOMIC DNA]</scope>
    <source>
        <strain evidence="13 14">RB68</strain>
    </source>
</reference>
<dbReference type="InterPro" id="IPR050079">
    <property type="entry name" value="DEAD_box_RNA_helicase"/>
</dbReference>
<evidence type="ECO:0000256" key="6">
    <source>
        <dbReference type="ARBA" id="ARBA00022806"/>
    </source>
</evidence>
<evidence type="ECO:0000256" key="9">
    <source>
        <dbReference type="ARBA" id="ARBA00038437"/>
    </source>
</evidence>
<keyword evidence="5" id="KW-0378">Hydrolase</keyword>
<evidence type="ECO:0000313" key="14">
    <source>
        <dbReference type="Proteomes" id="UP000487268"/>
    </source>
</evidence>
<keyword evidence="7" id="KW-0067">ATP-binding</keyword>
<comment type="similarity">
    <text evidence="9">Belongs to the DEAD box helicase family.</text>
</comment>
<dbReference type="Pfam" id="PF00270">
    <property type="entry name" value="DEAD"/>
    <property type="match status" value="1"/>
</dbReference>
<feature type="domain" description="Helicase ATP-binding" evidence="11">
    <location>
        <begin position="24"/>
        <end position="219"/>
    </location>
</feature>
<dbReference type="PANTHER" id="PTHR47959">
    <property type="entry name" value="ATP-DEPENDENT RNA HELICASE RHLE-RELATED"/>
    <property type="match status" value="1"/>
</dbReference>
<dbReference type="Gene3D" id="1.10.3210.30">
    <property type="match status" value="1"/>
</dbReference>